<organism evidence="6 7">
    <name type="scientific">Reticulibacter mediterranei</name>
    <dbReference type="NCBI Taxonomy" id="2778369"/>
    <lineage>
        <taxon>Bacteria</taxon>
        <taxon>Bacillati</taxon>
        <taxon>Chloroflexota</taxon>
        <taxon>Ktedonobacteria</taxon>
        <taxon>Ktedonobacterales</taxon>
        <taxon>Reticulibacteraceae</taxon>
        <taxon>Reticulibacter</taxon>
    </lineage>
</organism>
<feature type="transmembrane region" description="Helical" evidence="5">
    <location>
        <begin position="73"/>
        <end position="91"/>
    </location>
</feature>
<keyword evidence="6" id="KW-0489">Methyltransferase</keyword>
<proteinExistence type="predicted"/>
<dbReference type="GO" id="GO:0012505">
    <property type="term" value="C:endomembrane system"/>
    <property type="evidence" value="ECO:0007669"/>
    <property type="project" value="UniProtKB-SubCell"/>
</dbReference>
<keyword evidence="2 5" id="KW-0812">Transmembrane</keyword>
<evidence type="ECO:0000313" key="7">
    <source>
        <dbReference type="Proteomes" id="UP000597444"/>
    </source>
</evidence>
<comment type="caution">
    <text evidence="6">The sequence shown here is derived from an EMBL/GenBank/DDBJ whole genome shotgun (WGS) entry which is preliminary data.</text>
</comment>
<evidence type="ECO:0000256" key="1">
    <source>
        <dbReference type="ARBA" id="ARBA00004127"/>
    </source>
</evidence>
<dbReference type="InterPro" id="IPR007318">
    <property type="entry name" value="Phopholipid_MeTrfase"/>
</dbReference>
<dbReference type="Pfam" id="PF04191">
    <property type="entry name" value="PEMT"/>
    <property type="match status" value="1"/>
</dbReference>
<dbReference type="GO" id="GO:0032259">
    <property type="term" value="P:methylation"/>
    <property type="evidence" value="ECO:0007669"/>
    <property type="project" value="UniProtKB-KW"/>
</dbReference>
<dbReference type="GO" id="GO:0008168">
    <property type="term" value="F:methyltransferase activity"/>
    <property type="evidence" value="ECO:0007669"/>
    <property type="project" value="UniProtKB-KW"/>
</dbReference>
<name>A0A8J3I9D0_9CHLR</name>
<dbReference type="PANTHER" id="PTHR43847:SF1">
    <property type="entry name" value="BLL3993 PROTEIN"/>
    <property type="match status" value="1"/>
</dbReference>
<dbReference type="RefSeq" id="WP_220202190.1">
    <property type="nucleotide sequence ID" value="NZ_BNJK01000001.1"/>
</dbReference>
<dbReference type="InterPro" id="IPR052527">
    <property type="entry name" value="Metal_cation-efflux_comp"/>
</dbReference>
<feature type="transmembrane region" description="Helical" evidence="5">
    <location>
        <begin position="137"/>
        <end position="165"/>
    </location>
</feature>
<dbReference type="AlphaFoldDB" id="A0A8J3I9D0"/>
<keyword evidence="7" id="KW-1185">Reference proteome</keyword>
<evidence type="ECO:0000256" key="4">
    <source>
        <dbReference type="ARBA" id="ARBA00023136"/>
    </source>
</evidence>
<keyword evidence="3 5" id="KW-1133">Transmembrane helix</keyword>
<evidence type="ECO:0000256" key="3">
    <source>
        <dbReference type="ARBA" id="ARBA00022989"/>
    </source>
</evidence>
<dbReference type="Proteomes" id="UP000597444">
    <property type="component" value="Unassembled WGS sequence"/>
</dbReference>
<evidence type="ECO:0000256" key="2">
    <source>
        <dbReference type="ARBA" id="ARBA00022692"/>
    </source>
</evidence>
<feature type="transmembrane region" description="Helical" evidence="5">
    <location>
        <begin position="49"/>
        <end position="67"/>
    </location>
</feature>
<keyword evidence="4 5" id="KW-0472">Membrane</keyword>
<keyword evidence="6" id="KW-0808">Transferase</keyword>
<reference evidence="6" key="1">
    <citation type="submission" date="2020-10" db="EMBL/GenBank/DDBJ databases">
        <title>Taxonomic study of unclassified bacteria belonging to the class Ktedonobacteria.</title>
        <authorList>
            <person name="Yabe S."/>
            <person name="Wang C.M."/>
            <person name="Zheng Y."/>
            <person name="Sakai Y."/>
            <person name="Cavaletti L."/>
            <person name="Monciardini P."/>
            <person name="Donadio S."/>
        </authorList>
    </citation>
    <scope>NUCLEOTIDE SEQUENCE</scope>
    <source>
        <strain evidence="6">ID150040</strain>
    </source>
</reference>
<evidence type="ECO:0000256" key="5">
    <source>
        <dbReference type="SAM" id="Phobius"/>
    </source>
</evidence>
<dbReference type="Gene3D" id="1.20.120.1630">
    <property type="match status" value="1"/>
</dbReference>
<protein>
    <submittedName>
        <fullName evidence="6">Isoprenylcysteine carboxyl methyltransferase</fullName>
    </submittedName>
</protein>
<accession>A0A8J3I9D0</accession>
<feature type="transmembrane region" description="Helical" evidence="5">
    <location>
        <begin position="16"/>
        <end position="37"/>
    </location>
</feature>
<gene>
    <name evidence="6" type="ORF">KSF_013370</name>
</gene>
<comment type="subcellular location">
    <subcellularLocation>
        <location evidence="1">Endomembrane system</location>
        <topology evidence="1">Multi-pass membrane protein</topology>
    </subcellularLocation>
</comment>
<evidence type="ECO:0000313" key="6">
    <source>
        <dbReference type="EMBL" id="GHO91289.1"/>
    </source>
</evidence>
<sequence>MSPFFAQNLLFRNVLLAGYVIWAVMEVILGIRQLVLLHAGIQIQDKGSRLVITGTVGLGILLCWYLPRTVPATAITSASVFVFWSGITLIYAGLAFRLYAIIVLGRYFTPSVTVAAHQQVVENGPYKLIRHPAYTGLLIMFLGFGLSSTNWLSLLALMGCALLGLGYRIHVEERVLQEHLGQRYKEYMRHTKRLIPFVL</sequence>
<dbReference type="PANTHER" id="PTHR43847">
    <property type="entry name" value="BLL3993 PROTEIN"/>
    <property type="match status" value="1"/>
</dbReference>
<dbReference type="EMBL" id="BNJK01000001">
    <property type="protein sequence ID" value="GHO91289.1"/>
    <property type="molecule type" value="Genomic_DNA"/>
</dbReference>